<dbReference type="InterPro" id="IPR007867">
    <property type="entry name" value="GMC_OxRtase_C"/>
</dbReference>
<sequence length="563" mass="59618">MTGQGMSGQGMAGQGTTGQGTTGQGWDYVIVGAGSAGCVLASRLSEDPDTRVLLLEAGPEDRSIWLKMPAGMSKVVWGTDYSWAFTSEPEPHLGGRRLGHPRGKVLGGSSSINGMVWLRGHPRDYDGWAQRGAAGWSHADVLPYFRRAETAPDGAGPDRGADGPIRVTRPALAPGSLAAAFVRAGGEAGYPVLPDFNAGEQEGFGPVERSTHGGRRWSAARAYLHPARGRRNLTVVTGALAEAIVLERGRARGVRYRAGGQAATARAEREVILAAGAIGSPHLLQLSGIGPAAVLEAAGIAVRHDLPGVGENLNDHPDLVIQHRCLEPVSIYPATRPGRSWLAGAEWALRGTGPAATNHFEAGGFVRSRPEVEHPDLQFTFMPLSVVPGTVEIRREHSFQVHIDLMRPRSRGHVRVRNADARQAPAILFNYLADPADRTDLRESVAILREVLSQPALARFAGPELFPGPGVTGRDAIDAWIAETLETCYHPVGTCRMGNGDAADAVVDPQCRLRGIDGLRVVDASIMPEIVSANTNATAIMIAEKAADLIRGRCAASATGSAM</sequence>
<evidence type="ECO:0000256" key="5">
    <source>
        <dbReference type="RuleBase" id="RU003968"/>
    </source>
</evidence>
<name>A0ABQ6LH79_9RHOB</name>
<evidence type="ECO:0000313" key="8">
    <source>
        <dbReference type="EMBL" id="GMG82652.1"/>
    </source>
</evidence>
<dbReference type="Proteomes" id="UP001239909">
    <property type="component" value="Unassembled WGS sequence"/>
</dbReference>
<reference evidence="8 9" key="1">
    <citation type="submission" date="2023-04" db="EMBL/GenBank/DDBJ databases">
        <title>Marinoamorphus aggregata gen. nov., sp. Nov., isolate from tissue of brittle star Ophioplocus japonicus.</title>
        <authorList>
            <person name="Kawano K."/>
            <person name="Sawayama S."/>
            <person name="Nakagawa S."/>
        </authorList>
    </citation>
    <scope>NUCLEOTIDE SEQUENCE [LARGE SCALE GENOMIC DNA]</scope>
    <source>
        <strain evidence="8 9">NKW23</strain>
    </source>
</reference>
<accession>A0ABQ6LH79</accession>
<keyword evidence="4 5" id="KW-0274">FAD</keyword>
<keyword evidence="3 5" id="KW-0285">Flavoprotein</keyword>
<dbReference type="InterPro" id="IPR000172">
    <property type="entry name" value="GMC_OxRdtase_N"/>
</dbReference>
<organism evidence="8 9">
    <name type="scientific">Paralimibaculum aggregatum</name>
    <dbReference type="NCBI Taxonomy" id="3036245"/>
    <lineage>
        <taxon>Bacteria</taxon>
        <taxon>Pseudomonadati</taxon>
        <taxon>Pseudomonadota</taxon>
        <taxon>Alphaproteobacteria</taxon>
        <taxon>Rhodobacterales</taxon>
        <taxon>Paracoccaceae</taxon>
        <taxon>Paralimibaculum</taxon>
    </lineage>
</organism>
<dbReference type="InterPro" id="IPR036188">
    <property type="entry name" value="FAD/NAD-bd_sf"/>
</dbReference>
<dbReference type="PANTHER" id="PTHR11552">
    <property type="entry name" value="GLUCOSE-METHANOL-CHOLINE GMC OXIDOREDUCTASE"/>
    <property type="match status" value="1"/>
</dbReference>
<evidence type="ECO:0000313" key="9">
    <source>
        <dbReference type="Proteomes" id="UP001239909"/>
    </source>
</evidence>
<dbReference type="Gene3D" id="3.50.50.60">
    <property type="entry name" value="FAD/NAD(P)-binding domain"/>
    <property type="match status" value="1"/>
</dbReference>
<evidence type="ECO:0000256" key="2">
    <source>
        <dbReference type="ARBA" id="ARBA00010790"/>
    </source>
</evidence>
<dbReference type="Pfam" id="PF05199">
    <property type="entry name" value="GMC_oxred_C"/>
    <property type="match status" value="1"/>
</dbReference>
<dbReference type="SUPFAM" id="SSF51905">
    <property type="entry name" value="FAD/NAD(P)-binding domain"/>
    <property type="match status" value="1"/>
</dbReference>
<evidence type="ECO:0000259" key="6">
    <source>
        <dbReference type="PROSITE" id="PS00623"/>
    </source>
</evidence>
<comment type="cofactor">
    <cofactor evidence="1">
        <name>FAD</name>
        <dbReference type="ChEBI" id="CHEBI:57692"/>
    </cofactor>
</comment>
<dbReference type="SUPFAM" id="SSF54373">
    <property type="entry name" value="FAD-linked reductases, C-terminal domain"/>
    <property type="match status" value="1"/>
</dbReference>
<dbReference type="NCBIfam" id="NF002550">
    <property type="entry name" value="PRK02106.1"/>
    <property type="match status" value="1"/>
</dbReference>
<evidence type="ECO:0000256" key="3">
    <source>
        <dbReference type="ARBA" id="ARBA00022630"/>
    </source>
</evidence>
<dbReference type="PROSITE" id="PS00623">
    <property type="entry name" value="GMC_OXRED_1"/>
    <property type="match status" value="1"/>
</dbReference>
<feature type="domain" description="Glucose-methanol-choline oxidoreductase N-terminal" evidence="6">
    <location>
        <begin position="103"/>
        <end position="126"/>
    </location>
</feature>
<comment type="caution">
    <text evidence="8">The sequence shown here is derived from an EMBL/GenBank/DDBJ whole genome shotgun (WGS) entry which is preliminary data.</text>
</comment>
<dbReference type="EMBL" id="BSYI01000012">
    <property type="protein sequence ID" value="GMG82652.1"/>
    <property type="molecule type" value="Genomic_DNA"/>
</dbReference>
<dbReference type="PROSITE" id="PS00624">
    <property type="entry name" value="GMC_OXRED_2"/>
    <property type="match status" value="1"/>
</dbReference>
<dbReference type="Pfam" id="PF00732">
    <property type="entry name" value="GMC_oxred_N"/>
    <property type="match status" value="1"/>
</dbReference>
<protein>
    <submittedName>
        <fullName evidence="8">Choline dehydrogenase</fullName>
    </submittedName>
</protein>
<evidence type="ECO:0000259" key="7">
    <source>
        <dbReference type="PROSITE" id="PS00624"/>
    </source>
</evidence>
<gene>
    <name evidence="8" type="primary">betA_1</name>
    <name evidence="8" type="ORF">LNKW23_18650</name>
</gene>
<comment type="similarity">
    <text evidence="2 5">Belongs to the GMC oxidoreductase family.</text>
</comment>
<dbReference type="Gene3D" id="3.30.560.10">
    <property type="entry name" value="Glucose Oxidase, domain 3"/>
    <property type="match status" value="1"/>
</dbReference>
<dbReference type="InterPro" id="IPR012132">
    <property type="entry name" value="GMC_OxRdtase"/>
</dbReference>
<evidence type="ECO:0000256" key="1">
    <source>
        <dbReference type="ARBA" id="ARBA00001974"/>
    </source>
</evidence>
<feature type="domain" description="Glucose-methanol-choline oxidoreductase N-terminal" evidence="7">
    <location>
        <begin position="276"/>
        <end position="290"/>
    </location>
</feature>
<dbReference type="PIRSF" id="PIRSF000137">
    <property type="entry name" value="Alcohol_oxidase"/>
    <property type="match status" value="1"/>
</dbReference>
<evidence type="ECO:0000256" key="4">
    <source>
        <dbReference type="ARBA" id="ARBA00022827"/>
    </source>
</evidence>
<proteinExistence type="inferred from homology"/>
<dbReference type="PANTHER" id="PTHR11552:SF147">
    <property type="entry name" value="CHOLINE DEHYDROGENASE, MITOCHONDRIAL"/>
    <property type="match status" value="1"/>
</dbReference>
<keyword evidence="9" id="KW-1185">Reference proteome</keyword>